<sequence>MAQQAIVTFTDREDGSVNVCISFDPEVNVNSPMTPAIRAAFDVFERIAKNNPEATEVSHG</sequence>
<dbReference type="RefSeq" id="WP_080050403.1">
    <property type="nucleotide sequence ID" value="NZ_CP020100.1"/>
</dbReference>
<gene>
    <name evidence="1" type="ORF">BVH74_12590</name>
</gene>
<name>A0A1V0B6I6_9GAMM</name>
<evidence type="ECO:0000313" key="1">
    <source>
        <dbReference type="EMBL" id="AQZ95535.1"/>
    </source>
</evidence>
<dbReference type="KEGG" id="ppha:BVH74_12590"/>
<keyword evidence="2" id="KW-1185">Reference proteome</keyword>
<reference evidence="1 2" key="1">
    <citation type="submission" date="2017-03" db="EMBL/GenBank/DDBJ databases">
        <title>Complete genome sequence of the novel DNRA strain Pseudomonas sp. S-6-2 isolated from Chinese polluted river sediment. Journal of Biotechnology.</title>
        <authorList>
            <person name="Li J."/>
            <person name="Xiang F."/>
            <person name="Wang L."/>
            <person name="Xi L."/>
            <person name="Liu J."/>
        </authorList>
    </citation>
    <scope>NUCLEOTIDE SEQUENCE [LARGE SCALE GENOMIC DNA]</scope>
    <source>
        <strain evidence="1 2">S-6-2</strain>
    </source>
</reference>
<protein>
    <submittedName>
        <fullName evidence="1">Uncharacterized protein</fullName>
    </submittedName>
</protein>
<evidence type="ECO:0000313" key="2">
    <source>
        <dbReference type="Proteomes" id="UP000243488"/>
    </source>
</evidence>
<accession>A0A1V0B6I6</accession>
<dbReference type="Proteomes" id="UP000243488">
    <property type="component" value="Chromosome"/>
</dbReference>
<proteinExistence type="predicted"/>
<dbReference type="AlphaFoldDB" id="A0A1V0B6I6"/>
<dbReference type="STRING" id="1931241.BVH74_12590"/>
<organism evidence="1 2">
    <name type="scientific">Halopseudomonas phragmitis</name>
    <dbReference type="NCBI Taxonomy" id="1931241"/>
    <lineage>
        <taxon>Bacteria</taxon>
        <taxon>Pseudomonadati</taxon>
        <taxon>Pseudomonadota</taxon>
        <taxon>Gammaproteobacteria</taxon>
        <taxon>Pseudomonadales</taxon>
        <taxon>Pseudomonadaceae</taxon>
        <taxon>Halopseudomonas</taxon>
    </lineage>
</organism>
<dbReference type="EMBL" id="CP020100">
    <property type="protein sequence ID" value="AQZ95535.1"/>
    <property type="molecule type" value="Genomic_DNA"/>
</dbReference>